<feature type="non-terminal residue" evidence="1">
    <location>
        <position position="1"/>
    </location>
</feature>
<protein>
    <submittedName>
        <fullName evidence="1">Uncharacterized protein</fullName>
    </submittedName>
</protein>
<dbReference type="AlphaFoldDB" id="X1EFP3"/>
<evidence type="ECO:0000313" key="1">
    <source>
        <dbReference type="EMBL" id="GAH19170.1"/>
    </source>
</evidence>
<accession>X1EFP3</accession>
<proteinExistence type="predicted"/>
<reference evidence="1" key="1">
    <citation type="journal article" date="2014" name="Front. Microbiol.">
        <title>High frequency of phylogenetically diverse reductive dehalogenase-homologous genes in deep subseafloor sedimentary metagenomes.</title>
        <authorList>
            <person name="Kawai M."/>
            <person name="Futagami T."/>
            <person name="Toyoda A."/>
            <person name="Takaki Y."/>
            <person name="Nishi S."/>
            <person name="Hori S."/>
            <person name="Arai W."/>
            <person name="Tsubouchi T."/>
            <person name="Morono Y."/>
            <person name="Uchiyama I."/>
            <person name="Ito T."/>
            <person name="Fujiyama A."/>
            <person name="Inagaki F."/>
            <person name="Takami H."/>
        </authorList>
    </citation>
    <scope>NUCLEOTIDE SEQUENCE</scope>
    <source>
        <strain evidence="1">Expedition CK06-06</strain>
    </source>
</reference>
<gene>
    <name evidence="1" type="ORF">S03H2_08665</name>
</gene>
<name>X1EFP3_9ZZZZ</name>
<comment type="caution">
    <text evidence="1">The sequence shown here is derived from an EMBL/GenBank/DDBJ whole genome shotgun (WGS) entry which is preliminary data.</text>
</comment>
<dbReference type="EMBL" id="BARU01004252">
    <property type="protein sequence ID" value="GAH19170.1"/>
    <property type="molecule type" value="Genomic_DNA"/>
</dbReference>
<organism evidence="1">
    <name type="scientific">marine sediment metagenome</name>
    <dbReference type="NCBI Taxonomy" id="412755"/>
    <lineage>
        <taxon>unclassified sequences</taxon>
        <taxon>metagenomes</taxon>
        <taxon>ecological metagenomes</taxon>
    </lineage>
</organism>
<sequence length="35" mass="3811">YLSFADTKTDQGASDIDVIVENVKGNRAKKDINGK</sequence>